<gene>
    <name evidence="2" type="ORF">ACFYXI_15285</name>
</gene>
<evidence type="ECO:0000256" key="1">
    <source>
        <dbReference type="SAM" id="MobiDB-lite"/>
    </source>
</evidence>
<protein>
    <submittedName>
        <fullName evidence="2">Uncharacterized protein</fullName>
    </submittedName>
</protein>
<comment type="caution">
    <text evidence="2">The sequence shown here is derived from an EMBL/GenBank/DDBJ whole genome shotgun (WGS) entry which is preliminary data.</text>
</comment>
<dbReference type="Proteomes" id="UP001602013">
    <property type="component" value="Unassembled WGS sequence"/>
</dbReference>
<keyword evidence="3" id="KW-1185">Reference proteome</keyword>
<reference evidence="2 3" key="1">
    <citation type="submission" date="2024-10" db="EMBL/GenBank/DDBJ databases">
        <title>The Natural Products Discovery Center: Release of the First 8490 Sequenced Strains for Exploring Actinobacteria Biosynthetic Diversity.</title>
        <authorList>
            <person name="Kalkreuter E."/>
            <person name="Kautsar S.A."/>
            <person name="Yang D."/>
            <person name="Bader C.D."/>
            <person name="Teijaro C.N."/>
            <person name="Fluegel L."/>
            <person name="Davis C.M."/>
            <person name="Simpson J.R."/>
            <person name="Lauterbach L."/>
            <person name="Steele A.D."/>
            <person name="Gui C."/>
            <person name="Meng S."/>
            <person name="Li G."/>
            <person name="Viehrig K."/>
            <person name="Ye F."/>
            <person name="Su P."/>
            <person name="Kiefer A.F."/>
            <person name="Nichols A."/>
            <person name="Cepeda A.J."/>
            <person name="Yan W."/>
            <person name="Fan B."/>
            <person name="Jiang Y."/>
            <person name="Adhikari A."/>
            <person name="Zheng C.-J."/>
            <person name="Schuster L."/>
            <person name="Cowan T.M."/>
            <person name="Smanski M.J."/>
            <person name="Chevrette M.G."/>
            <person name="De Carvalho L.P.S."/>
            <person name="Shen B."/>
        </authorList>
    </citation>
    <scope>NUCLEOTIDE SEQUENCE [LARGE SCALE GENOMIC DNA]</scope>
    <source>
        <strain evidence="2 3">NPDC002173</strain>
    </source>
</reference>
<feature type="compositionally biased region" description="Low complexity" evidence="1">
    <location>
        <begin position="64"/>
        <end position="81"/>
    </location>
</feature>
<evidence type="ECO:0000313" key="2">
    <source>
        <dbReference type="EMBL" id="MFF3666960.1"/>
    </source>
</evidence>
<dbReference type="RefSeq" id="WP_387411707.1">
    <property type="nucleotide sequence ID" value="NZ_JBIASD010000008.1"/>
</dbReference>
<name>A0ABW6STB8_9ACTN</name>
<proteinExistence type="predicted"/>
<accession>A0ABW6STB8</accession>
<evidence type="ECO:0000313" key="3">
    <source>
        <dbReference type="Proteomes" id="UP001602013"/>
    </source>
</evidence>
<organism evidence="2 3">
    <name type="scientific">Microtetraspora malaysiensis</name>
    <dbReference type="NCBI Taxonomy" id="161358"/>
    <lineage>
        <taxon>Bacteria</taxon>
        <taxon>Bacillati</taxon>
        <taxon>Actinomycetota</taxon>
        <taxon>Actinomycetes</taxon>
        <taxon>Streptosporangiales</taxon>
        <taxon>Streptosporangiaceae</taxon>
        <taxon>Microtetraspora</taxon>
    </lineage>
</organism>
<dbReference type="EMBL" id="JBIASD010000008">
    <property type="protein sequence ID" value="MFF3666960.1"/>
    <property type="molecule type" value="Genomic_DNA"/>
</dbReference>
<sequence length="90" mass="9456">MHPSRRDDFTEFVAGRSDSLIRPARFEPSTVVDSPDVTVTAYGDAGRILGQRKNVKYLTAGRTGSESAPGPGGDPSPAEGGRTAPSPRLS</sequence>
<feature type="region of interest" description="Disordered" evidence="1">
    <location>
        <begin position="59"/>
        <end position="90"/>
    </location>
</feature>